<keyword evidence="2" id="KW-0012">Acyltransferase</keyword>
<dbReference type="CDD" id="cd04301">
    <property type="entry name" value="NAT_SF"/>
    <property type="match status" value="1"/>
</dbReference>
<sequence>MPGPVFLEGKHVTLRTIEEEDLEYLQEQINDPQAWRAIGRDRPVNAAQEQSFYEDVVCTEDNVTLMITDEDAVGTVGLNGIDTGNDRAELGYWVDPEHHRMGYGSDAAIRIIEYGFQQLGLHRIEARVFEFNDASQALLESVGFVEEGVHRDAEFIDGVYQDVHWYGLLEGEWQERR</sequence>
<proteinExistence type="inferred from homology"/>
<dbReference type="EMBL" id="JAKRVY010000004">
    <property type="protein sequence ID" value="MCL9813890.1"/>
    <property type="molecule type" value="Genomic_DNA"/>
</dbReference>
<dbReference type="SUPFAM" id="SSF55729">
    <property type="entry name" value="Acyl-CoA N-acyltransferases (Nat)"/>
    <property type="match status" value="1"/>
</dbReference>
<dbReference type="Gene3D" id="3.40.630.30">
    <property type="match status" value="1"/>
</dbReference>
<reference evidence="5 6" key="1">
    <citation type="journal article" date="2022" name="Syst. Appl. Microbiol.">
        <title>Natronocalculus amylovorans gen. nov., sp. nov., and Natranaeroarchaeum aerophilus sp. nov., dominant culturable amylolytic natronoarchaea from hypersaline soda lakes in southwestern Siberia.</title>
        <authorList>
            <person name="Sorokin D.Y."/>
            <person name="Elcheninov A.G."/>
            <person name="Khizhniak T.V."/>
            <person name="Koenen M."/>
            <person name="Bale N.J."/>
            <person name="Damste J.S.S."/>
            <person name="Kublanov I.V."/>
        </authorList>
    </citation>
    <scope>NUCLEOTIDE SEQUENCE [LARGE SCALE GENOMIC DNA]</scope>
    <source>
        <strain evidence="5 6">AArc-St1-1</strain>
    </source>
</reference>
<evidence type="ECO:0000313" key="5">
    <source>
        <dbReference type="EMBL" id="MCL9813890.1"/>
    </source>
</evidence>
<name>A0AAE3FRR4_9EURY</name>
<keyword evidence="1" id="KW-0808">Transferase</keyword>
<dbReference type="InterPro" id="IPR016181">
    <property type="entry name" value="Acyl_CoA_acyltransferase"/>
</dbReference>
<dbReference type="Pfam" id="PF13302">
    <property type="entry name" value="Acetyltransf_3"/>
    <property type="match status" value="1"/>
</dbReference>
<protein>
    <submittedName>
        <fullName evidence="5">GNAT family N-acetyltransferase</fullName>
    </submittedName>
</protein>
<feature type="domain" description="N-acetyltransferase" evidence="4">
    <location>
        <begin position="12"/>
        <end position="170"/>
    </location>
</feature>
<evidence type="ECO:0000259" key="4">
    <source>
        <dbReference type="PROSITE" id="PS51186"/>
    </source>
</evidence>
<dbReference type="PANTHER" id="PTHR43792:SF8">
    <property type="entry name" value="[RIBOSOMAL PROTEIN US5]-ALANINE N-ACETYLTRANSFERASE"/>
    <property type="match status" value="1"/>
</dbReference>
<dbReference type="AlphaFoldDB" id="A0AAE3FRR4"/>
<accession>A0AAE3FRR4</accession>
<organism evidence="5 6">
    <name type="scientific">Natranaeroarchaeum aerophilus</name>
    <dbReference type="NCBI Taxonomy" id="2917711"/>
    <lineage>
        <taxon>Archaea</taxon>
        <taxon>Methanobacteriati</taxon>
        <taxon>Methanobacteriota</taxon>
        <taxon>Stenosarchaea group</taxon>
        <taxon>Halobacteria</taxon>
        <taxon>Halobacteriales</taxon>
        <taxon>Natronoarchaeaceae</taxon>
        <taxon>Natranaeroarchaeum</taxon>
    </lineage>
</organism>
<dbReference type="GO" id="GO:0016747">
    <property type="term" value="F:acyltransferase activity, transferring groups other than amino-acyl groups"/>
    <property type="evidence" value="ECO:0007669"/>
    <property type="project" value="InterPro"/>
</dbReference>
<keyword evidence="6" id="KW-1185">Reference proteome</keyword>
<evidence type="ECO:0000256" key="2">
    <source>
        <dbReference type="ARBA" id="ARBA00023315"/>
    </source>
</evidence>
<dbReference type="InterPro" id="IPR000182">
    <property type="entry name" value="GNAT_dom"/>
</dbReference>
<gene>
    <name evidence="5" type="ORF">AArcSt11_09525</name>
</gene>
<evidence type="ECO:0000313" key="6">
    <source>
        <dbReference type="Proteomes" id="UP001202674"/>
    </source>
</evidence>
<dbReference type="RefSeq" id="WP_250596600.1">
    <property type="nucleotide sequence ID" value="NZ_JAKRVY010000004.1"/>
</dbReference>
<evidence type="ECO:0000256" key="1">
    <source>
        <dbReference type="ARBA" id="ARBA00022679"/>
    </source>
</evidence>
<dbReference type="PROSITE" id="PS51186">
    <property type="entry name" value="GNAT"/>
    <property type="match status" value="1"/>
</dbReference>
<dbReference type="Proteomes" id="UP001202674">
    <property type="component" value="Unassembled WGS sequence"/>
</dbReference>
<comment type="similarity">
    <text evidence="3">Belongs to the acetyltransferase family. RimJ subfamily.</text>
</comment>
<dbReference type="PANTHER" id="PTHR43792">
    <property type="entry name" value="GNAT FAMILY, PUTATIVE (AFU_ORTHOLOGUE AFUA_3G00765)-RELATED-RELATED"/>
    <property type="match status" value="1"/>
</dbReference>
<comment type="caution">
    <text evidence="5">The sequence shown here is derived from an EMBL/GenBank/DDBJ whole genome shotgun (WGS) entry which is preliminary data.</text>
</comment>
<evidence type="ECO:0000256" key="3">
    <source>
        <dbReference type="ARBA" id="ARBA00038502"/>
    </source>
</evidence>
<dbReference type="InterPro" id="IPR051531">
    <property type="entry name" value="N-acetyltransferase"/>
</dbReference>